<protein>
    <submittedName>
        <fullName evidence="1">Uncharacterized protein</fullName>
    </submittedName>
</protein>
<dbReference type="Proteomes" id="UP000295157">
    <property type="component" value="Unassembled WGS sequence"/>
</dbReference>
<keyword evidence="2" id="KW-1185">Reference proteome</keyword>
<dbReference type="RefSeq" id="WP_132329845.1">
    <property type="nucleotide sequence ID" value="NZ_SMJZ01000008.1"/>
</dbReference>
<proteinExistence type="predicted"/>
<gene>
    <name evidence="1" type="ORF">E1267_03910</name>
</gene>
<reference evidence="1 2" key="1">
    <citation type="submission" date="2019-02" db="EMBL/GenBank/DDBJ databases">
        <title>Draft genome sequences of novel Actinobacteria.</title>
        <authorList>
            <person name="Sahin N."/>
            <person name="Ay H."/>
            <person name="Saygin H."/>
        </authorList>
    </citation>
    <scope>NUCLEOTIDE SEQUENCE [LARGE SCALE GENOMIC DNA]</scope>
    <source>
        <strain evidence="1 2">KC201</strain>
    </source>
</reference>
<sequence>MEVLVYCSRTLSSTHELSGPLFHTTFTSYVNAQLFCTVAQGVTSEFFPAIFSTQLAMTVFVDCACAPPAPLTRRSAAPDATANALQVLFIFSVPFAWQ</sequence>
<evidence type="ECO:0000313" key="1">
    <source>
        <dbReference type="EMBL" id="TDC10525.1"/>
    </source>
</evidence>
<name>A0A4R4NMT2_9ACTN</name>
<organism evidence="1 2">
    <name type="scientific">Nonomuraea longispora</name>
    <dbReference type="NCBI Taxonomy" id="1848320"/>
    <lineage>
        <taxon>Bacteria</taxon>
        <taxon>Bacillati</taxon>
        <taxon>Actinomycetota</taxon>
        <taxon>Actinomycetes</taxon>
        <taxon>Streptosporangiales</taxon>
        <taxon>Streptosporangiaceae</taxon>
        <taxon>Nonomuraea</taxon>
    </lineage>
</organism>
<dbReference type="EMBL" id="SMJZ01000008">
    <property type="protein sequence ID" value="TDC10525.1"/>
    <property type="molecule type" value="Genomic_DNA"/>
</dbReference>
<evidence type="ECO:0000313" key="2">
    <source>
        <dbReference type="Proteomes" id="UP000295157"/>
    </source>
</evidence>
<comment type="caution">
    <text evidence="1">The sequence shown here is derived from an EMBL/GenBank/DDBJ whole genome shotgun (WGS) entry which is preliminary data.</text>
</comment>
<accession>A0A4R4NMT2</accession>
<dbReference type="AlphaFoldDB" id="A0A4R4NMT2"/>